<gene>
    <name evidence="1" type="ORF">M9458_055813</name>
</gene>
<accession>A0ABD0MIM6</accession>
<evidence type="ECO:0000313" key="1">
    <source>
        <dbReference type="EMBL" id="KAL0148882.1"/>
    </source>
</evidence>
<dbReference type="EMBL" id="JAMKFB020000597">
    <property type="protein sequence ID" value="KAL0148882.1"/>
    <property type="molecule type" value="Genomic_DNA"/>
</dbReference>
<sequence length="68" mass="7555">FAEYVEFVLVSCDLPFTVDVIDDSTSPTLHPTPSQTAPDCVKLQLVPTADNEPISTTMSQRQWERPSC</sequence>
<feature type="non-terminal residue" evidence="1">
    <location>
        <position position="68"/>
    </location>
</feature>
<evidence type="ECO:0000313" key="2">
    <source>
        <dbReference type="Proteomes" id="UP001529510"/>
    </source>
</evidence>
<keyword evidence="2" id="KW-1185">Reference proteome</keyword>
<reference evidence="1 2" key="1">
    <citation type="submission" date="2024-05" db="EMBL/GenBank/DDBJ databases">
        <title>Genome sequencing and assembly of Indian major carp, Cirrhinus mrigala (Hamilton, 1822).</title>
        <authorList>
            <person name="Mohindra V."/>
            <person name="Chowdhury L.M."/>
            <person name="Lal K."/>
            <person name="Jena J.K."/>
        </authorList>
    </citation>
    <scope>NUCLEOTIDE SEQUENCE [LARGE SCALE GENOMIC DNA]</scope>
    <source>
        <strain evidence="1">CM1030</strain>
        <tissue evidence="1">Blood</tissue>
    </source>
</reference>
<protein>
    <submittedName>
        <fullName evidence="1">Uncharacterized protein</fullName>
    </submittedName>
</protein>
<name>A0ABD0MIM6_CIRMR</name>
<dbReference type="AlphaFoldDB" id="A0ABD0MIM6"/>
<proteinExistence type="predicted"/>
<dbReference type="Proteomes" id="UP001529510">
    <property type="component" value="Unassembled WGS sequence"/>
</dbReference>
<comment type="caution">
    <text evidence="1">The sequence shown here is derived from an EMBL/GenBank/DDBJ whole genome shotgun (WGS) entry which is preliminary data.</text>
</comment>
<organism evidence="1 2">
    <name type="scientific">Cirrhinus mrigala</name>
    <name type="common">Mrigala</name>
    <dbReference type="NCBI Taxonomy" id="683832"/>
    <lineage>
        <taxon>Eukaryota</taxon>
        <taxon>Metazoa</taxon>
        <taxon>Chordata</taxon>
        <taxon>Craniata</taxon>
        <taxon>Vertebrata</taxon>
        <taxon>Euteleostomi</taxon>
        <taxon>Actinopterygii</taxon>
        <taxon>Neopterygii</taxon>
        <taxon>Teleostei</taxon>
        <taxon>Ostariophysi</taxon>
        <taxon>Cypriniformes</taxon>
        <taxon>Cyprinidae</taxon>
        <taxon>Labeoninae</taxon>
        <taxon>Labeonini</taxon>
        <taxon>Cirrhinus</taxon>
    </lineage>
</organism>
<feature type="non-terminal residue" evidence="1">
    <location>
        <position position="1"/>
    </location>
</feature>